<name>A0A1X7RG94_ZYMT9</name>
<dbReference type="AlphaFoldDB" id="A0A1X7RG94"/>
<evidence type="ECO:0000313" key="2">
    <source>
        <dbReference type="EMBL" id="SMQ46027.1"/>
    </source>
</evidence>
<feature type="compositionally biased region" description="Basic and acidic residues" evidence="1">
    <location>
        <begin position="1"/>
        <end position="15"/>
    </location>
</feature>
<evidence type="ECO:0000313" key="3">
    <source>
        <dbReference type="Proteomes" id="UP000215127"/>
    </source>
</evidence>
<feature type="region of interest" description="Disordered" evidence="1">
    <location>
        <begin position="1"/>
        <end position="109"/>
    </location>
</feature>
<dbReference type="Proteomes" id="UP000215127">
    <property type="component" value="Chromosome 1"/>
</dbReference>
<protein>
    <submittedName>
        <fullName evidence="2">Uncharacterized protein</fullName>
    </submittedName>
</protein>
<feature type="compositionally biased region" description="Low complexity" evidence="1">
    <location>
        <begin position="51"/>
        <end position="66"/>
    </location>
</feature>
<proteinExistence type="predicted"/>
<accession>A0A1X7RG94</accession>
<organism evidence="2 3">
    <name type="scientific">Zymoseptoria tritici (strain ST99CH_3D7)</name>
    <dbReference type="NCBI Taxonomy" id="1276538"/>
    <lineage>
        <taxon>Eukaryota</taxon>
        <taxon>Fungi</taxon>
        <taxon>Dikarya</taxon>
        <taxon>Ascomycota</taxon>
        <taxon>Pezizomycotina</taxon>
        <taxon>Dothideomycetes</taxon>
        <taxon>Dothideomycetidae</taxon>
        <taxon>Mycosphaerellales</taxon>
        <taxon>Mycosphaerellaceae</taxon>
        <taxon>Zymoseptoria</taxon>
    </lineage>
</organism>
<sequence length="109" mass="11753">MVLLVRGRDTVERPRPCGRGGAGNMAKPSKEEARALELVETASESQTPSASTSRRTSLHSISSSWSERTHSFMDKVMHRKKSHTDDSLTQTSSTESGMSAAETEAVASS</sequence>
<feature type="compositionally biased region" description="Basic and acidic residues" evidence="1">
    <location>
        <begin position="67"/>
        <end position="76"/>
    </location>
</feature>
<feature type="compositionally biased region" description="Polar residues" evidence="1">
    <location>
        <begin position="87"/>
        <end position="97"/>
    </location>
</feature>
<gene>
    <name evidence="2" type="ORF">ZT3D7_G1172</name>
</gene>
<reference evidence="2 3" key="1">
    <citation type="submission" date="2016-06" db="EMBL/GenBank/DDBJ databases">
        <authorList>
            <person name="Kjaerup R.B."/>
            <person name="Dalgaard T.S."/>
            <person name="Juul-Madsen H.R."/>
        </authorList>
    </citation>
    <scope>NUCLEOTIDE SEQUENCE [LARGE SCALE GENOMIC DNA]</scope>
</reference>
<evidence type="ECO:0000256" key="1">
    <source>
        <dbReference type="SAM" id="MobiDB-lite"/>
    </source>
</evidence>
<feature type="compositionally biased region" description="Basic and acidic residues" evidence="1">
    <location>
        <begin position="28"/>
        <end position="37"/>
    </location>
</feature>
<keyword evidence="3" id="KW-1185">Reference proteome</keyword>
<dbReference type="EMBL" id="LT853692">
    <property type="protein sequence ID" value="SMQ46027.1"/>
    <property type="molecule type" value="Genomic_DNA"/>
</dbReference>